<sequence length="1009" mass="106928">MASLHYQKLAATLFRAVRGQDMSTTDYDVLGNRLEKGELSAIDYVNFLLETPVGRAPNLITIDYSQLTNIYRNVHGKDAWLPNKIHQIALAQGLAPAVEQIANDVLNYSGVDAEMIAAQNSYDQQLNTTLYPSHTAADGPEGAADILALYYLAGIDPVTGTVNTLGALINSGSQTFAQVAAKFVNDRAALKTLSNDAFINLVFEKGYERAPTDAEKSSYAEFLSNGGDRGQLLVEVITGLRGVVDAGDTAAQEYFLHDTTPHAPGELAELALQEQVASIYLAIPQRNVDAQGLDDWSTYLGRHNKSFTTLTKKLIGSVEFQKKGAQLNGNDFIQHVYTAVHSTPANGEQLAKYALLGNDKAAITTAIINDLRNATAVDDVTLSQQHAFEYGIGSSLDYKTAADLAATPGGGNATGTVNSGKSHVLSKAETSVLVGAILDANADTAVDLTFAEHLARLTINGKAATTVNLAESSAGVTITNNNENIILNAGSGDDSVLLGYPEANVANSNAQYHLGKGNDRLVWIGDNSVLKLKVSPTLHADGGEGIDSISANFLTKTLVTTSLNGVTQTTIVTNAAQFVNFEKIDLTNYRGQTTATLNGEPVRIIESTFDYGILTGQATANEIANAGIVTNTTPSPTFGNQGFVVGKGIALSNVKVINMIGGAMAQLEITGQTSYAGDFQFAFIKDSADKFTINFNTSADSTALNPTSAALRLISSSSEQGGTKLTHVDVISGGVGNVKNYLDLYLADSEAETVKITGDHYIGVSARTLAPTFKLLDASANTAGVSLSTNKSTSGDSIAINFLHALPFKALADATISAMDLQNDDLRIIGTGQNDELTANKGNTVTGGGGADAFGVLNSFTTITDFNLHEGDTLGSYLFSYYSDWRLNDKAVGTQVADYGYRTDDEIQSLLTGFTASSTLTDFFGKTLDLQNPDKPLQYIGVVGTSAGSFLIVDGLRYNDDDVLVSNGVLDKLDTVVFVQGASYADIKQMYYETPEVLTNGVPTQEMAA</sequence>
<gene>
    <name evidence="1" type="ORF">KFQ06_15060</name>
</gene>
<dbReference type="Proteomes" id="UP001056873">
    <property type="component" value="Chromosome"/>
</dbReference>
<organism evidence="1 2">
    <name type="scientific">Serratia entomophila</name>
    <dbReference type="NCBI Taxonomy" id="42906"/>
    <lineage>
        <taxon>Bacteria</taxon>
        <taxon>Pseudomonadati</taxon>
        <taxon>Pseudomonadota</taxon>
        <taxon>Gammaproteobacteria</taxon>
        <taxon>Enterobacterales</taxon>
        <taxon>Yersiniaceae</taxon>
        <taxon>Serratia</taxon>
    </lineage>
</organism>
<reference evidence="1" key="1">
    <citation type="journal article" date="2022" name="BMC Genomics">
        <title>Genome sequence of the entomopathogenic Serratia entomophila isolate 626 and characterisation of the species specific itaconate degradation pathway.</title>
        <authorList>
            <person name="Vaughan A.L."/>
            <person name="Altermann E."/>
            <person name="Glare T.R."/>
            <person name="Hurst M.R.H."/>
        </authorList>
    </citation>
    <scope>NUCLEOTIDE SEQUENCE</scope>
    <source>
        <strain evidence="1">626</strain>
    </source>
</reference>
<evidence type="ECO:0000313" key="1">
    <source>
        <dbReference type="EMBL" id="USU99379.1"/>
    </source>
</evidence>
<keyword evidence="2" id="KW-1185">Reference proteome</keyword>
<protein>
    <submittedName>
        <fullName evidence="1">DUF4214 domain-containing protein</fullName>
    </submittedName>
</protein>
<accession>A0ABY5CPM1</accession>
<evidence type="ECO:0000313" key="2">
    <source>
        <dbReference type="Proteomes" id="UP001056873"/>
    </source>
</evidence>
<dbReference type="RefSeq" id="WP_252960656.1">
    <property type="nucleotide sequence ID" value="NZ_CAMIPH010000001.1"/>
</dbReference>
<name>A0ABY5CPM1_9GAMM</name>
<proteinExistence type="predicted"/>
<dbReference type="EMBL" id="CP074347">
    <property type="protein sequence ID" value="USU99379.1"/>
    <property type="molecule type" value="Genomic_DNA"/>
</dbReference>